<dbReference type="InterPro" id="IPR014710">
    <property type="entry name" value="RmlC-like_jellyroll"/>
</dbReference>
<dbReference type="Proteomes" id="UP000240971">
    <property type="component" value="Unassembled WGS sequence"/>
</dbReference>
<reference evidence="1 2" key="1">
    <citation type="submission" date="2018-03" db="EMBL/GenBank/DDBJ databases">
        <title>Genomic Encyclopedia of Archaeal and Bacterial Type Strains, Phase II (KMG-II): from individual species to whole genera.</title>
        <authorList>
            <person name="Goeker M."/>
        </authorList>
    </citation>
    <scope>NUCLEOTIDE SEQUENCE [LARGE SCALE GENOMIC DNA]</scope>
    <source>
        <strain evidence="1 2">DSM 24859</strain>
    </source>
</reference>
<name>A0A2P8HQ20_CHINA</name>
<gene>
    <name evidence="1" type="ORF">CLV51_1021163</name>
</gene>
<dbReference type="InterPro" id="IPR018490">
    <property type="entry name" value="cNMP-bd_dom_sf"/>
</dbReference>
<keyword evidence="2" id="KW-1185">Reference proteome</keyword>
<evidence type="ECO:0000313" key="1">
    <source>
        <dbReference type="EMBL" id="PSL48296.1"/>
    </source>
</evidence>
<dbReference type="AlphaFoldDB" id="A0A2P8HQ20"/>
<accession>A0A2P8HQ20</accession>
<protein>
    <recommendedName>
        <fullName evidence="3">Cyclic nucleotide-binding domain-containing protein</fullName>
    </recommendedName>
</protein>
<organism evidence="1 2">
    <name type="scientific">Chitinophaga niastensis</name>
    <dbReference type="NCBI Taxonomy" id="536980"/>
    <lineage>
        <taxon>Bacteria</taxon>
        <taxon>Pseudomonadati</taxon>
        <taxon>Bacteroidota</taxon>
        <taxon>Chitinophagia</taxon>
        <taxon>Chitinophagales</taxon>
        <taxon>Chitinophagaceae</taxon>
        <taxon>Chitinophaga</taxon>
    </lineage>
</organism>
<evidence type="ECO:0000313" key="2">
    <source>
        <dbReference type="Proteomes" id="UP000240971"/>
    </source>
</evidence>
<dbReference type="EMBL" id="PYAW01000002">
    <property type="protein sequence ID" value="PSL48296.1"/>
    <property type="molecule type" value="Genomic_DNA"/>
</dbReference>
<evidence type="ECO:0008006" key="3">
    <source>
        <dbReference type="Google" id="ProtNLM"/>
    </source>
</evidence>
<comment type="caution">
    <text evidence="1">The sequence shown here is derived from an EMBL/GenBank/DDBJ whole genome shotgun (WGS) entry which is preliminary data.</text>
</comment>
<proteinExistence type="predicted"/>
<sequence length="75" mass="8919">MDNKIDITSFKNYLNTLALLSEQEWKELFQILHVKHYKKKEQFQAAGKRCIAVGFILQGCFRSVREHKMILFKTN</sequence>
<dbReference type="Gene3D" id="2.60.120.10">
    <property type="entry name" value="Jelly Rolls"/>
    <property type="match status" value="1"/>
</dbReference>
<dbReference type="SUPFAM" id="SSF51206">
    <property type="entry name" value="cAMP-binding domain-like"/>
    <property type="match status" value="1"/>
</dbReference>